<organism evidence="1 2">
    <name type="scientific">Leptospira interrogans str. UI 12758</name>
    <dbReference type="NCBI Taxonomy" id="1049938"/>
    <lineage>
        <taxon>Bacteria</taxon>
        <taxon>Pseudomonadati</taxon>
        <taxon>Spirochaetota</taxon>
        <taxon>Spirochaetia</taxon>
        <taxon>Leptospirales</taxon>
        <taxon>Leptospiraceae</taxon>
        <taxon>Leptospira</taxon>
    </lineage>
</organism>
<gene>
    <name evidence="1" type="ORF">LEP1GSC105_2403</name>
</gene>
<dbReference type="Proteomes" id="UP000001340">
    <property type="component" value="Unassembled WGS sequence"/>
</dbReference>
<dbReference type="EMBL" id="AHNR02000028">
    <property type="protein sequence ID" value="EKR55856.1"/>
    <property type="molecule type" value="Genomic_DNA"/>
</dbReference>
<proteinExistence type="predicted"/>
<sequence>MEFFNNSINRFCIGYIESVLDRITVFLKFRIDFYSIYFL</sequence>
<evidence type="ECO:0000313" key="1">
    <source>
        <dbReference type="EMBL" id="EKR55856.1"/>
    </source>
</evidence>
<accession>A0A0E2D8Q3</accession>
<protein>
    <submittedName>
        <fullName evidence="1">Uncharacterized protein</fullName>
    </submittedName>
</protein>
<name>A0A0E2D8Q3_LEPIR</name>
<evidence type="ECO:0000313" key="2">
    <source>
        <dbReference type="Proteomes" id="UP000001340"/>
    </source>
</evidence>
<reference evidence="1 2" key="1">
    <citation type="submission" date="2012-10" db="EMBL/GenBank/DDBJ databases">
        <authorList>
            <person name="Harkins D.M."/>
            <person name="Durkin A.S."/>
            <person name="Brinkac L.M."/>
            <person name="Haft D.H."/>
            <person name="Selengut J.D."/>
            <person name="Sanka R."/>
            <person name="DePew J."/>
            <person name="Purushe J."/>
            <person name="Chanthongthip A."/>
            <person name="Lattana O."/>
            <person name="Phetsouvanh R."/>
            <person name="Newton P.N."/>
            <person name="Vinetz J.M."/>
            <person name="Sutton G.G."/>
            <person name="Nierman W.C."/>
            <person name="Fouts D.E."/>
        </authorList>
    </citation>
    <scope>NUCLEOTIDE SEQUENCE [LARGE SCALE GENOMIC DNA]</scope>
    <source>
        <strain evidence="1 2">UI 12758</strain>
    </source>
</reference>
<dbReference type="AlphaFoldDB" id="A0A0E2D8Q3"/>
<comment type="caution">
    <text evidence="1">The sequence shown here is derived from an EMBL/GenBank/DDBJ whole genome shotgun (WGS) entry which is preliminary data.</text>
</comment>